<protein>
    <submittedName>
        <fullName evidence="2">Uncharacterized protein</fullName>
    </submittedName>
</protein>
<keyword evidence="1" id="KW-0812">Transmembrane</keyword>
<evidence type="ECO:0000256" key="1">
    <source>
        <dbReference type="SAM" id="Phobius"/>
    </source>
</evidence>
<keyword evidence="1" id="KW-1133">Transmembrane helix</keyword>
<evidence type="ECO:0000313" key="3">
    <source>
        <dbReference type="Proteomes" id="UP000246145"/>
    </source>
</evidence>
<reference evidence="2 3" key="1">
    <citation type="submission" date="2018-04" db="EMBL/GenBank/DDBJ databases">
        <title>Genomic Encyclopedia of Type Strains, Phase IV (KMG-IV): sequencing the most valuable type-strain genomes for metagenomic binning, comparative biology and taxonomic classification.</title>
        <authorList>
            <person name="Goeker M."/>
        </authorList>
    </citation>
    <scope>NUCLEOTIDE SEQUENCE [LARGE SCALE GENOMIC DNA]</scope>
    <source>
        <strain evidence="2 3">DSM 10065</strain>
    </source>
</reference>
<organism evidence="2 3">
    <name type="scientific">Pusillimonas noertemannii</name>
    <dbReference type="NCBI Taxonomy" id="305977"/>
    <lineage>
        <taxon>Bacteria</taxon>
        <taxon>Pseudomonadati</taxon>
        <taxon>Pseudomonadota</taxon>
        <taxon>Betaproteobacteria</taxon>
        <taxon>Burkholderiales</taxon>
        <taxon>Alcaligenaceae</taxon>
        <taxon>Pusillimonas</taxon>
    </lineage>
</organism>
<proteinExistence type="predicted"/>
<keyword evidence="1" id="KW-0472">Membrane</keyword>
<keyword evidence="3" id="KW-1185">Reference proteome</keyword>
<gene>
    <name evidence="2" type="ORF">C7440_1724</name>
</gene>
<dbReference type="Proteomes" id="UP000246145">
    <property type="component" value="Unassembled WGS sequence"/>
</dbReference>
<accession>A0A2U1CMK5</accession>
<sequence>MSEAIAWANALSLPGAIAVAGALIALAILLK</sequence>
<dbReference type="AlphaFoldDB" id="A0A2U1CMK5"/>
<name>A0A2U1CMK5_9BURK</name>
<evidence type="ECO:0000313" key="2">
    <source>
        <dbReference type="EMBL" id="PVY62231.1"/>
    </source>
</evidence>
<comment type="caution">
    <text evidence="2">The sequence shown here is derived from an EMBL/GenBank/DDBJ whole genome shotgun (WGS) entry which is preliminary data.</text>
</comment>
<dbReference type="EMBL" id="QEKO01000002">
    <property type="protein sequence ID" value="PVY62231.1"/>
    <property type="molecule type" value="Genomic_DNA"/>
</dbReference>
<feature type="transmembrane region" description="Helical" evidence="1">
    <location>
        <begin position="6"/>
        <end position="30"/>
    </location>
</feature>